<keyword evidence="1" id="KW-0812">Transmembrane</keyword>
<feature type="transmembrane region" description="Helical" evidence="1">
    <location>
        <begin position="758"/>
        <end position="779"/>
    </location>
</feature>
<sequence>MNSRVFLVVIFVIVVSNTAFADLKGTTVMVTYANPPAVIYCKDELSLSGLPATNCSSSSIDASRYPTIRVIMQINPPTRNLPSIDTDMQLFGFPETEVWDPNQPLVQRQCSNRAVCQQWNCFVSNGWISEPPAQPLNEPGSIQAGEQATLICEIKITPEFVDVWNGPSVVGNGTIVTTLLSQRLVAVDPVEPPEILQDTTELRVTNAQTVFDFDQQAPVPEDFVSTDNIANYTITNNSGQTISVGEPGSGTNVIFNCSAAMGAPCSRLIQQLSPSNYQFNPSVVLDGQDFDAICDYPNKDAVIASYGKLGMSFMYASATFSKPIFDRFGSPLLDPAGKPMNVVSEYFFSQDPQTRDFTPNEPEVCLYPGNDFVVGGDFIAPRQDVPVSVKYNRVNTLAFSSGGPIYFKLQGLDASDTPIFPVIREWSISSGDAGYPSGIGDFTYSTSFFGYEFFLENLAKVRLTIFDSQPLVNSTRLGWVDRPVTKIRMIHPENEPDWPWERKVPVDESITLELRNIETVSRAHTFSLIDSNPSGITLITDKACNDPARVETEITSGAPNWEFTETFPGVGGRPYPSHKKICVTFALRGDYEFQLEGSTETITVSSGGGPTDFFEGTVTAGAYDAGSGTFTEKTNFDKVDNEDLAVKITFKNKTGTVIPASKAKFDIAIHDTFNRFLDYDDSANAPGDIPGNSEVSFIVPVDFGGSAWPIDDLEVATYAAEFRILPYEEPVGTVVEASVANNSDSTFFTVKDSATSTVAIPETSLLLLPLIALSVLFLLHRGKK</sequence>
<dbReference type="AlphaFoldDB" id="A0A7J4IS30"/>
<evidence type="ECO:0000313" key="3">
    <source>
        <dbReference type="EMBL" id="MBS3059738.1"/>
    </source>
</evidence>
<reference evidence="3" key="3">
    <citation type="submission" date="2021-05" db="EMBL/GenBank/DDBJ databases">
        <title>Protein family content uncovers lineage relationships and bacterial pathway maintenance mechanisms in DPANN archaea.</title>
        <authorList>
            <person name="Castelle C.J."/>
            <person name="Meheust R."/>
            <person name="Jaffe A.L."/>
            <person name="Seitz K."/>
            <person name="Gong X."/>
            <person name="Baker B.J."/>
            <person name="Banfield J.F."/>
        </authorList>
    </citation>
    <scope>NUCLEOTIDE SEQUENCE</scope>
    <source>
        <strain evidence="3">RIFCSPHIGHO2_01_FULL_GW2011_AR10_43_9</strain>
    </source>
</reference>
<accession>A0A7J4IS30</accession>
<gene>
    <name evidence="2" type="ORF">HA237_03050</name>
    <name evidence="3" type="ORF">J4224_04940</name>
</gene>
<dbReference type="EMBL" id="DUFG01000017">
    <property type="protein sequence ID" value="HIH08321.1"/>
    <property type="molecule type" value="Genomic_DNA"/>
</dbReference>
<name>A0A7J4IS30_9ARCH</name>
<dbReference type="Proteomes" id="UP000577419">
    <property type="component" value="Unassembled WGS sequence"/>
</dbReference>
<organism evidence="2 4">
    <name type="scientific">Candidatus Iainarchaeum sp</name>
    <dbReference type="NCBI Taxonomy" id="3101447"/>
    <lineage>
        <taxon>Archaea</taxon>
        <taxon>Candidatus Iainarchaeota</taxon>
        <taxon>Candidatus Iainarchaeia</taxon>
        <taxon>Candidatus Iainarchaeales</taxon>
        <taxon>Candidatus Iainarchaeaceae</taxon>
        <taxon>Candidatus Iainarchaeum</taxon>
    </lineage>
</organism>
<protein>
    <submittedName>
        <fullName evidence="2">Uncharacterized protein</fullName>
    </submittedName>
</protein>
<comment type="caution">
    <text evidence="2">The sequence shown here is derived from an EMBL/GenBank/DDBJ whole genome shotgun (WGS) entry which is preliminary data.</text>
</comment>
<dbReference type="Proteomes" id="UP000683213">
    <property type="component" value="Unassembled WGS sequence"/>
</dbReference>
<reference evidence="2" key="1">
    <citation type="journal article" date="2020" name="bioRxiv">
        <title>A rank-normalized archaeal taxonomy based on genome phylogeny resolves widespread incomplete and uneven classifications.</title>
        <authorList>
            <person name="Rinke C."/>
            <person name="Chuvochina M."/>
            <person name="Mussig A.J."/>
            <person name="Chaumeil P.-A."/>
            <person name="Waite D.W."/>
            <person name="Whitman W.B."/>
            <person name="Parks D.H."/>
            <person name="Hugenholtz P."/>
        </authorList>
    </citation>
    <scope>NUCLEOTIDE SEQUENCE</scope>
    <source>
        <strain evidence="2">UBA10011</strain>
    </source>
</reference>
<evidence type="ECO:0000256" key="1">
    <source>
        <dbReference type="SAM" id="Phobius"/>
    </source>
</evidence>
<dbReference type="EMBL" id="JAGVWF010000073">
    <property type="protein sequence ID" value="MBS3059738.1"/>
    <property type="molecule type" value="Genomic_DNA"/>
</dbReference>
<evidence type="ECO:0000313" key="2">
    <source>
        <dbReference type="EMBL" id="HIH08321.1"/>
    </source>
</evidence>
<proteinExistence type="predicted"/>
<reference evidence="3" key="2">
    <citation type="submission" date="2021-03" db="EMBL/GenBank/DDBJ databases">
        <authorList>
            <person name="Jaffe A."/>
        </authorList>
    </citation>
    <scope>NUCLEOTIDE SEQUENCE</scope>
    <source>
        <strain evidence="3">RIFCSPHIGHO2_01_FULL_GW2011_AR10_43_9</strain>
    </source>
</reference>
<keyword evidence="1" id="KW-1133">Transmembrane helix</keyword>
<keyword evidence="1" id="KW-0472">Membrane</keyword>
<evidence type="ECO:0000313" key="4">
    <source>
        <dbReference type="Proteomes" id="UP000577419"/>
    </source>
</evidence>